<proteinExistence type="predicted"/>
<evidence type="ECO:0000313" key="1">
    <source>
        <dbReference type="EMBL" id="MDE5416106.1"/>
    </source>
</evidence>
<comment type="caution">
    <text evidence="1">The sequence shown here is derived from an EMBL/GenBank/DDBJ whole genome shotgun (WGS) entry which is preliminary data.</text>
</comment>
<protein>
    <submittedName>
        <fullName evidence="1">Uncharacterized protein</fullName>
    </submittedName>
</protein>
<dbReference type="EMBL" id="JAOTPO010000026">
    <property type="protein sequence ID" value="MDE5416106.1"/>
    <property type="molecule type" value="Genomic_DNA"/>
</dbReference>
<gene>
    <name evidence="1" type="ORF">N7Z68_22580</name>
</gene>
<sequence>MKKDKVRGVSIHTTGEGLAYYIHYDQNGTKHVDKQMYEEAIASLQKWDHQIDQNKTEVRALKL</sequence>
<keyword evidence="2" id="KW-1185">Reference proteome</keyword>
<accession>A0ABT5VL00</accession>
<reference evidence="1" key="1">
    <citation type="submission" date="2024-05" db="EMBL/GenBank/DDBJ databases">
        <title>Alkalihalobacillus sp. strain MEB203 novel alkaliphilic bacterium from Lonar Lake, India.</title>
        <authorList>
            <person name="Joshi A."/>
            <person name="Thite S."/>
            <person name="Mengade P."/>
        </authorList>
    </citation>
    <scope>NUCLEOTIDE SEQUENCE</scope>
    <source>
        <strain evidence="1">MEB 203</strain>
    </source>
</reference>
<dbReference type="RefSeq" id="WP_275120692.1">
    <property type="nucleotide sequence ID" value="NZ_JAOTPO010000026.1"/>
</dbReference>
<evidence type="ECO:0000313" key="2">
    <source>
        <dbReference type="Proteomes" id="UP001148125"/>
    </source>
</evidence>
<dbReference type="Proteomes" id="UP001148125">
    <property type="component" value="Unassembled WGS sequence"/>
</dbReference>
<organism evidence="1 2">
    <name type="scientific">Alkalihalobacterium chitinilyticum</name>
    <dbReference type="NCBI Taxonomy" id="2980103"/>
    <lineage>
        <taxon>Bacteria</taxon>
        <taxon>Bacillati</taxon>
        <taxon>Bacillota</taxon>
        <taxon>Bacilli</taxon>
        <taxon>Bacillales</taxon>
        <taxon>Bacillaceae</taxon>
        <taxon>Alkalihalobacterium</taxon>
    </lineage>
</organism>
<name>A0ABT5VL00_9BACI</name>